<evidence type="ECO:0000256" key="2">
    <source>
        <dbReference type="ARBA" id="ARBA00022737"/>
    </source>
</evidence>
<dbReference type="Pfam" id="PF04927">
    <property type="entry name" value="SMP"/>
    <property type="match status" value="3"/>
</dbReference>
<dbReference type="GeneID" id="110781081"/>
<reference evidence="4" key="1">
    <citation type="journal article" date="2021" name="Nat. Commun.">
        <title>Genomic analyses provide insights into spinach domestication and the genetic basis of agronomic traits.</title>
        <authorList>
            <person name="Cai X."/>
            <person name="Sun X."/>
            <person name="Xu C."/>
            <person name="Sun H."/>
            <person name="Wang X."/>
            <person name="Ge C."/>
            <person name="Zhang Z."/>
            <person name="Wang Q."/>
            <person name="Fei Z."/>
            <person name="Jiao C."/>
            <person name="Wang Q."/>
        </authorList>
    </citation>
    <scope>NUCLEOTIDE SEQUENCE [LARGE SCALE GENOMIC DNA]</scope>
    <source>
        <strain evidence="4">cv. Varoflay</strain>
    </source>
</reference>
<dbReference type="AlphaFoldDB" id="A0A9R0I1H3"/>
<accession>A0A9R0I1H3</accession>
<comment type="similarity">
    <text evidence="1">Belongs to the LEA type SMP family.</text>
</comment>
<evidence type="ECO:0000313" key="5">
    <source>
        <dbReference type="RefSeq" id="XP_021841047.1"/>
    </source>
</evidence>
<dbReference type="RefSeq" id="XP_021841047.1">
    <property type="nucleotide sequence ID" value="XM_021985355.2"/>
</dbReference>
<feature type="domain" description="SMP" evidence="3">
    <location>
        <begin position="190"/>
        <end position="246"/>
    </location>
</feature>
<keyword evidence="2" id="KW-0677">Repeat</keyword>
<evidence type="ECO:0000259" key="3">
    <source>
        <dbReference type="Pfam" id="PF04927"/>
    </source>
</evidence>
<evidence type="ECO:0000313" key="4">
    <source>
        <dbReference type="Proteomes" id="UP000813463"/>
    </source>
</evidence>
<proteinExistence type="inferred from homology"/>
<dbReference type="OrthoDB" id="2014755at2759"/>
<dbReference type="InterPro" id="IPR007011">
    <property type="entry name" value="LEA_SMP_dom"/>
</dbReference>
<sequence length="250" mass="26323">MAEEPVKYGDVFIVSGQVANKPILPEDAAAMEAGERKVMGQSPLFGPASIMQSAASINVHSGHCSPTSNPVSEGVDVTETDIDGIRVITETVHNEVVGQYIEPSVTEANETSAAEQTQIQERESVTIGEALEAVALSAGDHAVDKADAAAIEAAEKRALGTDTLPRGSLAEEAYSAAAWNAQTLRYEFRTTMDDILRDASDKLAHDRPVTHEDAKEILEAEARNDPANAITAGGVGEMMSAAASLNIPKP</sequence>
<gene>
    <name evidence="5" type="primary">LOC110781081</name>
</gene>
<feature type="domain" description="SMP" evidence="3">
    <location>
        <begin position="125"/>
        <end position="182"/>
    </location>
</feature>
<keyword evidence="4" id="KW-1185">Reference proteome</keyword>
<dbReference type="PANTHER" id="PTHR31174">
    <property type="entry name" value="SEED MATURATION FAMILY PROTEIN"/>
    <property type="match status" value="1"/>
</dbReference>
<dbReference type="InterPro" id="IPR042971">
    <property type="entry name" value="LEA_SMP"/>
</dbReference>
<organism evidence="4 5">
    <name type="scientific">Spinacia oleracea</name>
    <name type="common">Spinach</name>
    <dbReference type="NCBI Taxonomy" id="3562"/>
    <lineage>
        <taxon>Eukaryota</taxon>
        <taxon>Viridiplantae</taxon>
        <taxon>Streptophyta</taxon>
        <taxon>Embryophyta</taxon>
        <taxon>Tracheophyta</taxon>
        <taxon>Spermatophyta</taxon>
        <taxon>Magnoliopsida</taxon>
        <taxon>eudicotyledons</taxon>
        <taxon>Gunneridae</taxon>
        <taxon>Pentapetalae</taxon>
        <taxon>Caryophyllales</taxon>
        <taxon>Chenopodiaceae</taxon>
        <taxon>Chenopodioideae</taxon>
        <taxon>Anserineae</taxon>
        <taxon>Spinacia</taxon>
    </lineage>
</organism>
<dbReference type="KEGG" id="soe:110781081"/>
<dbReference type="Proteomes" id="UP000813463">
    <property type="component" value="Chromosome 5"/>
</dbReference>
<reference evidence="5" key="2">
    <citation type="submission" date="2025-08" db="UniProtKB">
        <authorList>
            <consortium name="RefSeq"/>
        </authorList>
    </citation>
    <scope>IDENTIFICATION</scope>
    <source>
        <tissue evidence="5">Leaf</tissue>
    </source>
</reference>
<feature type="domain" description="SMP" evidence="3">
    <location>
        <begin position="6"/>
        <end position="59"/>
    </location>
</feature>
<name>A0A9R0I1H3_SPIOL</name>
<protein>
    <submittedName>
        <fullName evidence="5">Late embryogenesis abundant protein 31</fullName>
    </submittedName>
</protein>
<evidence type="ECO:0000256" key="1">
    <source>
        <dbReference type="ARBA" id="ARBA00010733"/>
    </source>
</evidence>
<dbReference type="PANTHER" id="PTHR31174:SF31">
    <property type="entry name" value="LATE EMBRYOGENESIS ABUNDANT PROTEIN 3"/>
    <property type="match status" value="1"/>
</dbReference>